<evidence type="ECO:0000313" key="2">
    <source>
        <dbReference type="EMBL" id="KAK3371423.1"/>
    </source>
</evidence>
<protein>
    <submittedName>
        <fullName evidence="2">Uncharacterized protein</fullName>
    </submittedName>
</protein>
<feature type="compositionally biased region" description="Polar residues" evidence="1">
    <location>
        <begin position="90"/>
        <end position="103"/>
    </location>
</feature>
<reference evidence="2" key="1">
    <citation type="journal article" date="2023" name="Mol. Phylogenet. Evol.">
        <title>Genome-scale phylogeny and comparative genomics of the fungal order Sordariales.</title>
        <authorList>
            <person name="Hensen N."/>
            <person name="Bonometti L."/>
            <person name="Westerberg I."/>
            <person name="Brannstrom I.O."/>
            <person name="Guillou S."/>
            <person name="Cros-Aarteil S."/>
            <person name="Calhoun S."/>
            <person name="Haridas S."/>
            <person name="Kuo A."/>
            <person name="Mondo S."/>
            <person name="Pangilinan J."/>
            <person name="Riley R."/>
            <person name="LaButti K."/>
            <person name="Andreopoulos B."/>
            <person name="Lipzen A."/>
            <person name="Chen C."/>
            <person name="Yan M."/>
            <person name="Daum C."/>
            <person name="Ng V."/>
            <person name="Clum A."/>
            <person name="Steindorff A."/>
            <person name="Ohm R.A."/>
            <person name="Martin F."/>
            <person name="Silar P."/>
            <person name="Natvig D.O."/>
            <person name="Lalanne C."/>
            <person name="Gautier V."/>
            <person name="Ament-Velasquez S.L."/>
            <person name="Kruys A."/>
            <person name="Hutchinson M.I."/>
            <person name="Powell A.J."/>
            <person name="Barry K."/>
            <person name="Miller A.N."/>
            <person name="Grigoriev I.V."/>
            <person name="Debuchy R."/>
            <person name="Gladieux P."/>
            <person name="Hiltunen Thoren M."/>
            <person name="Johannesson H."/>
        </authorList>
    </citation>
    <scope>NUCLEOTIDE SEQUENCE</scope>
    <source>
        <strain evidence="2">CBS 958.72</strain>
    </source>
</reference>
<evidence type="ECO:0000313" key="3">
    <source>
        <dbReference type="Proteomes" id="UP001287356"/>
    </source>
</evidence>
<organism evidence="2 3">
    <name type="scientific">Lasiosphaeria ovina</name>
    <dbReference type="NCBI Taxonomy" id="92902"/>
    <lineage>
        <taxon>Eukaryota</taxon>
        <taxon>Fungi</taxon>
        <taxon>Dikarya</taxon>
        <taxon>Ascomycota</taxon>
        <taxon>Pezizomycotina</taxon>
        <taxon>Sordariomycetes</taxon>
        <taxon>Sordariomycetidae</taxon>
        <taxon>Sordariales</taxon>
        <taxon>Lasiosphaeriaceae</taxon>
        <taxon>Lasiosphaeria</taxon>
    </lineage>
</organism>
<dbReference type="EMBL" id="JAULSN010000005">
    <property type="protein sequence ID" value="KAK3371423.1"/>
    <property type="molecule type" value="Genomic_DNA"/>
</dbReference>
<proteinExistence type="predicted"/>
<reference evidence="2" key="2">
    <citation type="submission" date="2023-06" db="EMBL/GenBank/DDBJ databases">
        <authorList>
            <consortium name="Lawrence Berkeley National Laboratory"/>
            <person name="Haridas S."/>
            <person name="Hensen N."/>
            <person name="Bonometti L."/>
            <person name="Westerberg I."/>
            <person name="Brannstrom I.O."/>
            <person name="Guillou S."/>
            <person name="Cros-Aarteil S."/>
            <person name="Calhoun S."/>
            <person name="Kuo A."/>
            <person name="Mondo S."/>
            <person name="Pangilinan J."/>
            <person name="Riley R."/>
            <person name="Labutti K."/>
            <person name="Andreopoulos B."/>
            <person name="Lipzen A."/>
            <person name="Chen C."/>
            <person name="Yanf M."/>
            <person name="Daum C."/>
            <person name="Ng V."/>
            <person name="Clum A."/>
            <person name="Steindorff A."/>
            <person name="Ohm R."/>
            <person name="Martin F."/>
            <person name="Silar P."/>
            <person name="Natvig D."/>
            <person name="Lalanne C."/>
            <person name="Gautier V."/>
            <person name="Ament-Velasquez S.L."/>
            <person name="Kruys A."/>
            <person name="Hutchinson M.I."/>
            <person name="Powell A.J."/>
            <person name="Barry K."/>
            <person name="Miller A.N."/>
            <person name="Grigoriev I.V."/>
            <person name="Debuchy R."/>
            <person name="Gladieux P."/>
            <person name="Thoren M.H."/>
            <person name="Johannesson H."/>
        </authorList>
    </citation>
    <scope>NUCLEOTIDE SEQUENCE</scope>
    <source>
        <strain evidence="2">CBS 958.72</strain>
    </source>
</reference>
<dbReference type="Proteomes" id="UP001287356">
    <property type="component" value="Unassembled WGS sequence"/>
</dbReference>
<sequence>MLVVGCIQRCSSCEPLHQGTLSIHIRKPPSLRSTFSFRHLLELPSPSCQLRGASRTYTPKDKKTLNFEQGRPLDVSYCVCTECLTRAPRPNQTASPKQRNMRSPPTARGPSGRLRYPTAVSRRKQERGATCTGYGGPRLPQLPLHGAISPRKSPPRKREGAGALVLGLPTGGGATVEVVQGCPTGVEQQPNLGFLVELSWAAEQ</sequence>
<name>A0AAE0K796_9PEZI</name>
<feature type="region of interest" description="Disordered" evidence="1">
    <location>
        <begin position="89"/>
        <end position="159"/>
    </location>
</feature>
<gene>
    <name evidence="2" type="ORF">B0T24DRAFT_319256</name>
</gene>
<accession>A0AAE0K796</accession>
<comment type="caution">
    <text evidence="2">The sequence shown here is derived from an EMBL/GenBank/DDBJ whole genome shotgun (WGS) entry which is preliminary data.</text>
</comment>
<evidence type="ECO:0000256" key="1">
    <source>
        <dbReference type="SAM" id="MobiDB-lite"/>
    </source>
</evidence>
<dbReference type="AlphaFoldDB" id="A0AAE0K796"/>
<keyword evidence="3" id="KW-1185">Reference proteome</keyword>